<evidence type="ECO:0000313" key="2">
    <source>
        <dbReference type="EnsemblPlants" id="KQK14858"/>
    </source>
</evidence>
<dbReference type="EnsemblPlants" id="KQK14858">
    <property type="protein sequence ID" value="KQK14858"/>
    <property type="gene ID" value="BRADI_1g19056v3"/>
</dbReference>
<proteinExistence type="predicted"/>
<dbReference type="AlphaFoldDB" id="A0A0Q3RPE2"/>
<dbReference type="Proteomes" id="UP000008810">
    <property type="component" value="Chromosome 1"/>
</dbReference>
<evidence type="ECO:0000313" key="1">
    <source>
        <dbReference type="EMBL" id="KQK14858.1"/>
    </source>
</evidence>
<evidence type="ECO:0000313" key="3">
    <source>
        <dbReference type="Proteomes" id="UP000008810"/>
    </source>
</evidence>
<keyword evidence="3" id="KW-1185">Reference proteome</keyword>
<sequence>MQHLTSRIISEFVSRGRGVFAGGFGSGALVCPWRIWRRCFVVCRSGGWVSSPARSALDLVVLSVVVGFSGGFDTWLPGGF</sequence>
<accession>A0A0Q3RPE2</accession>
<name>A0A0Q3RPE2_BRADI</name>
<reference evidence="2" key="3">
    <citation type="submission" date="2018-08" db="UniProtKB">
        <authorList>
            <consortium name="EnsemblPlants"/>
        </authorList>
    </citation>
    <scope>IDENTIFICATION</scope>
    <source>
        <strain evidence="2">cv. Bd21</strain>
    </source>
</reference>
<dbReference type="EMBL" id="CM000880">
    <property type="protein sequence ID" value="KQK14858.1"/>
    <property type="molecule type" value="Genomic_DNA"/>
</dbReference>
<organism evidence="1">
    <name type="scientific">Brachypodium distachyon</name>
    <name type="common">Purple false brome</name>
    <name type="synonym">Trachynia distachya</name>
    <dbReference type="NCBI Taxonomy" id="15368"/>
    <lineage>
        <taxon>Eukaryota</taxon>
        <taxon>Viridiplantae</taxon>
        <taxon>Streptophyta</taxon>
        <taxon>Embryophyta</taxon>
        <taxon>Tracheophyta</taxon>
        <taxon>Spermatophyta</taxon>
        <taxon>Magnoliopsida</taxon>
        <taxon>Liliopsida</taxon>
        <taxon>Poales</taxon>
        <taxon>Poaceae</taxon>
        <taxon>BOP clade</taxon>
        <taxon>Pooideae</taxon>
        <taxon>Stipodae</taxon>
        <taxon>Brachypodieae</taxon>
        <taxon>Brachypodium</taxon>
    </lineage>
</organism>
<dbReference type="Gramene" id="KQK14858">
    <property type="protein sequence ID" value="KQK14858"/>
    <property type="gene ID" value="BRADI_1g19056v3"/>
</dbReference>
<dbReference type="InParanoid" id="A0A0Q3RPE2"/>
<protein>
    <submittedName>
        <fullName evidence="1 2">Uncharacterized protein</fullName>
    </submittedName>
</protein>
<reference evidence="1" key="2">
    <citation type="submission" date="2017-06" db="EMBL/GenBank/DDBJ databases">
        <title>WGS assembly of Brachypodium distachyon.</title>
        <authorList>
            <consortium name="The International Brachypodium Initiative"/>
            <person name="Lucas S."/>
            <person name="Harmon-Smith M."/>
            <person name="Lail K."/>
            <person name="Tice H."/>
            <person name="Grimwood J."/>
            <person name="Bruce D."/>
            <person name="Barry K."/>
            <person name="Shu S."/>
            <person name="Lindquist E."/>
            <person name="Wang M."/>
            <person name="Pitluck S."/>
            <person name="Vogel J.P."/>
            <person name="Garvin D.F."/>
            <person name="Mockler T.C."/>
            <person name="Schmutz J."/>
            <person name="Rokhsar D."/>
            <person name="Bevan M.W."/>
        </authorList>
    </citation>
    <scope>NUCLEOTIDE SEQUENCE</scope>
    <source>
        <strain evidence="1">Bd21</strain>
    </source>
</reference>
<gene>
    <name evidence="1" type="ORF">BRADI_1g19056v3</name>
</gene>
<reference evidence="1 2" key="1">
    <citation type="journal article" date="2010" name="Nature">
        <title>Genome sequencing and analysis of the model grass Brachypodium distachyon.</title>
        <authorList>
            <consortium name="International Brachypodium Initiative"/>
        </authorList>
    </citation>
    <scope>NUCLEOTIDE SEQUENCE [LARGE SCALE GENOMIC DNA]</scope>
    <source>
        <strain evidence="1 2">Bd21</strain>
    </source>
</reference>